<dbReference type="InterPro" id="IPR001525">
    <property type="entry name" value="C5_MeTfrase"/>
</dbReference>
<proteinExistence type="evidence at transcript level"/>
<dbReference type="EC" id="2.1.1.204" evidence="4"/>
<protein>
    <recommendedName>
        <fullName evidence="5">tRNA (cytosine(38)-C(5))-methyltransferase</fullName>
        <ecNumber evidence="4">2.1.1.204</ecNumber>
    </recommendedName>
    <alternativeName>
        <fullName evidence="6">DNA (cytosine-5)-methyltransferase-like protein 2</fullName>
    </alternativeName>
</protein>
<accession>A0A4Y7LQV5</accession>
<dbReference type="InterPro" id="IPR029063">
    <property type="entry name" value="SAM-dependent_MTases_sf"/>
</dbReference>
<dbReference type="Gene3D" id="3.40.50.150">
    <property type="entry name" value="Vaccinia Virus protein VP39"/>
    <property type="match status" value="1"/>
</dbReference>
<dbReference type="GO" id="GO:0032259">
    <property type="term" value="P:methylation"/>
    <property type="evidence" value="ECO:0007669"/>
    <property type="project" value="UniProtKB-KW"/>
</dbReference>
<dbReference type="GO" id="GO:0008168">
    <property type="term" value="F:methyltransferase activity"/>
    <property type="evidence" value="ECO:0007669"/>
    <property type="project" value="UniProtKB-KW"/>
</dbReference>
<dbReference type="PANTHER" id="PTHR46098">
    <property type="entry name" value="TRNA (CYTOSINE(38)-C(5))-METHYLTRANSFERASE"/>
    <property type="match status" value="1"/>
</dbReference>
<gene>
    <name evidence="8" type="primary">EOG090X0A4V</name>
</gene>
<dbReference type="AlphaFoldDB" id="A0A4Y7LQV5"/>
<dbReference type="GO" id="GO:0005634">
    <property type="term" value="C:nucleus"/>
    <property type="evidence" value="ECO:0007669"/>
    <property type="project" value="TreeGrafter"/>
</dbReference>
<keyword evidence="2 7" id="KW-0808">Transferase</keyword>
<evidence type="ECO:0000256" key="5">
    <source>
        <dbReference type="ARBA" id="ARBA00039681"/>
    </source>
</evidence>
<keyword evidence="3 7" id="KW-0949">S-adenosyl-L-methionine</keyword>
<dbReference type="InterPro" id="IPR050750">
    <property type="entry name" value="C5-MTase"/>
</dbReference>
<dbReference type="InterPro" id="IPR031303">
    <property type="entry name" value="C5_meth_CS"/>
</dbReference>
<dbReference type="EMBL" id="LR000326">
    <property type="protein sequence ID" value="SVE69945.1"/>
    <property type="molecule type" value="mRNA"/>
</dbReference>
<dbReference type="PROSITE" id="PS00095">
    <property type="entry name" value="C5_MTASE_2"/>
    <property type="match status" value="1"/>
</dbReference>
<evidence type="ECO:0000256" key="1">
    <source>
        <dbReference type="ARBA" id="ARBA00022603"/>
    </source>
</evidence>
<dbReference type="Gene3D" id="3.90.120.10">
    <property type="entry name" value="DNA Methylase, subunit A, domain 2"/>
    <property type="match status" value="1"/>
</dbReference>
<dbReference type="PANTHER" id="PTHR46098:SF1">
    <property type="entry name" value="TRNA (CYTOSINE(38)-C(5))-METHYLTRANSFERASE"/>
    <property type="match status" value="1"/>
</dbReference>
<evidence type="ECO:0000256" key="4">
    <source>
        <dbReference type="ARBA" id="ARBA00039081"/>
    </source>
</evidence>
<evidence type="ECO:0000256" key="2">
    <source>
        <dbReference type="ARBA" id="ARBA00022679"/>
    </source>
</evidence>
<sequence>MHAASKISDCDAEVVFSVDINNSANEVYRYNFPNTNQQSRNIGSLTAKEINKFCPNLVMMSPPCQPFTRVGLKMDVKDPRCSSFLHFLEILPSLTSVSFILMENVMGFENSEMRKIFTDTLNQCQFHYREFILSPQCLDIPNSRNRYYLLAKKLSDFSFGSQNEILTEFPASYIPNVSVKAKSLLPYLEELTEDEVSRYLLSEKTLAKYWRVLDIRQHFDTSSNCFTKAYSHYAEGTGSIFQHCTSGKAPPLPCDLPDNEILAQLKPLKWRYFTPREVSNLMGFPTSFRFPDSISLKTQYRLLGNSLNVLVVSNLLQLLTKE</sequence>
<dbReference type="SUPFAM" id="SSF53335">
    <property type="entry name" value="S-adenosyl-L-methionine-dependent methyltransferases"/>
    <property type="match status" value="1"/>
</dbReference>
<dbReference type="PROSITE" id="PS51679">
    <property type="entry name" value="SAM_MT_C5"/>
    <property type="match status" value="1"/>
</dbReference>
<comment type="similarity">
    <text evidence="7">Belongs to the class I-like SAM-binding methyltransferase superfamily. C5-methyltransferase family.</text>
</comment>
<name>A0A4Y7LQV5_9CRUS</name>
<evidence type="ECO:0000256" key="7">
    <source>
        <dbReference type="PROSITE-ProRule" id="PRU01016"/>
    </source>
</evidence>
<dbReference type="Pfam" id="PF00145">
    <property type="entry name" value="DNA_methylase"/>
    <property type="match status" value="1"/>
</dbReference>
<evidence type="ECO:0000256" key="3">
    <source>
        <dbReference type="ARBA" id="ARBA00022691"/>
    </source>
</evidence>
<evidence type="ECO:0000313" key="8">
    <source>
        <dbReference type="EMBL" id="SVE69945.1"/>
    </source>
</evidence>
<organism evidence="8">
    <name type="scientific">Eubosmina coregoni</name>
    <dbReference type="NCBI Taxonomy" id="186181"/>
    <lineage>
        <taxon>Eukaryota</taxon>
        <taxon>Metazoa</taxon>
        <taxon>Ecdysozoa</taxon>
        <taxon>Arthropoda</taxon>
        <taxon>Crustacea</taxon>
        <taxon>Branchiopoda</taxon>
        <taxon>Diplostraca</taxon>
        <taxon>Cladocera</taxon>
        <taxon>Anomopoda</taxon>
        <taxon>Bosminidae</taxon>
        <taxon>Eubosmina</taxon>
    </lineage>
</organism>
<feature type="active site" evidence="7">
    <location>
        <position position="64"/>
    </location>
</feature>
<reference evidence="8" key="1">
    <citation type="submission" date="2018-08" db="EMBL/GenBank/DDBJ databases">
        <authorList>
            <person name="Cornetti L."/>
        </authorList>
    </citation>
    <scope>NUCLEOTIDE SEQUENCE</scope>
    <source>
        <strain evidence="8">FI-BAL1-1</strain>
    </source>
</reference>
<keyword evidence="1 7" id="KW-0489">Methyltransferase</keyword>
<evidence type="ECO:0000256" key="6">
    <source>
        <dbReference type="ARBA" id="ARBA00042810"/>
    </source>
</evidence>